<accession>A0AAV7I4L1</accession>
<comment type="caution">
    <text evidence="2">The sequence shown here is derived from an EMBL/GenBank/DDBJ whole genome shotgun (WGS) entry which is preliminary data.</text>
</comment>
<keyword evidence="1" id="KW-0812">Transmembrane</keyword>
<dbReference type="EMBL" id="JAHXZJ010002609">
    <property type="protein sequence ID" value="KAH0540829.1"/>
    <property type="molecule type" value="Genomic_DNA"/>
</dbReference>
<protein>
    <submittedName>
        <fullName evidence="2">Uncharacterized protein</fullName>
    </submittedName>
</protein>
<gene>
    <name evidence="2" type="ORF">KQX54_020117</name>
</gene>
<evidence type="ECO:0000256" key="1">
    <source>
        <dbReference type="SAM" id="Phobius"/>
    </source>
</evidence>
<sequence length="249" mass="28303">MRIRNKVGRKVIFFELIGRGRNHEEQAARQRRLTMVERVLVREKEWVEEHARGAGGINRRSLAPTDTIGKFQVLVGSTLVENWRSREPENHTRVKGLNFNVGFSSFHEQTLLYRAFKGFTIDGSVLASQLSPMLCLVVQHMGSIMENSTGFIEPILAGESVRRNSTTGCMANVVGKKKSNHHTTCLAWPRLDRSILFQSAIAKLPPLLYYVLFYIICATWIYIYSAYDAPDAIATSTAMRQRRIEVSIE</sequence>
<organism evidence="2 3">
    <name type="scientific">Cotesia glomerata</name>
    <name type="common">Lepidopteran parasitic wasp</name>
    <name type="synonym">Apanteles glomeratus</name>
    <dbReference type="NCBI Taxonomy" id="32391"/>
    <lineage>
        <taxon>Eukaryota</taxon>
        <taxon>Metazoa</taxon>
        <taxon>Ecdysozoa</taxon>
        <taxon>Arthropoda</taxon>
        <taxon>Hexapoda</taxon>
        <taxon>Insecta</taxon>
        <taxon>Pterygota</taxon>
        <taxon>Neoptera</taxon>
        <taxon>Endopterygota</taxon>
        <taxon>Hymenoptera</taxon>
        <taxon>Apocrita</taxon>
        <taxon>Ichneumonoidea</taxon>
        <taxon>Braconidae</taxon>
        <taxon>Microgastrinae</taxon>
        <taxon>Cotesia</taxon>
    </lineage>
</organism>
<reference evidence="2 3" key="1">
    <citation type="journal article" date="2021" name="J. Hered.">
        <title>A chromosome-level genome assembly of the parasitoid wasp, Cotesia glomerata (Hymenoptera: Braconidae).</title>
        <authorList>
            <person name="Pinto B.J."/>
            <person name="Weis J.J."/>
            <person name="Gamble T."/>
            <person name="Ode P.J."/>
            <person name="Paul R."/>
            <person name="Zaspel J.M."/>
        </authorList>
    </citation>
    <scope>NUCLEOTIDE SEQUENCE [LARGE SCALE GENOMIC DNA]</scope>
    <source>
        <strain evidence="2">CgM1</strain>
    </source>
</reference>
<keyword evidence="1" id="KW-0472">Membrane</keyword>
<proteinExistence type="predicted"/>
<evidence type="ECO:0000313" key="2">
    <source>
        <dbReference type="EMBL" id="KAH0540829.1"/>
    </source>
</evidence>
<name>A0AAV7I4L1_COTGL</name>
<feature type="transmembrane region" description="Helical" evidence="1">
    <location>
        <begin position="207"/>
        <end position="227"/>
    </location>
</feature>
<keyword evidence="3" id="KW-1185">Reference proteome</keyword>
<dbReference type="AlphaFoldDB" id="A0AAV7I4L1"/>
<keyword evidence="1" id="KW-1133">Transmembrane helix</keyword>
<evidence type="ECO:0000313" key="3">
    <source>
        <dbReference type="Proteomes" id="UP000826195"/>
    </source>
</evidence>
<dbReference type="Proteomes" id="UP000826195">
    <property type="component" value="Unassembled WGS sequence"/>
</dbReference>